<accession>J9EJ52</accession>
<evidence type="ECO:0000259" key="4">
    <source>
        <dbReference type="Pfam" id="PF16755"/>
    </source>
</evidence>
<dbReference type="InterPro" id="IPR039462">
    <property type="entry name" value="Nup159/Nup146_N"/>
</dbReference>
<dbReference type="SUPFAM" id="SSF117289">
    <property type="entry name" value="Nucleoporin domain"/>
    <property type="match status" value="1"/>
</dbReference>
<reference evidence="6" key="1">
    <citation type="submission" date="2012-08" db="EMBL/GenBank/DDBJ databases">
        <title>The Genome Sequence of Wuchereria bancrofti.</title>
        <authorList>
            <person name="Nutman T.B."/>
            <person name="Fink D.L."/>
            <person name="Russ C."/>
            <person name="Young S."/>
            <person name="Zeng Q."/>
            <person name="Koehrsen M."/>
            <person name="Alvarado L."/>
            <person name="Berlin A."/>
            <person name="Chapman S.B."/>
            <person name="Chen Z."/>
            <person name="Freedman E."/>
            <person name="Gellesch M."/>
            <person name="Goldberg J."/>
            <person name="Griggs A."/>
            <person name="Gujja S."/>
            <person name="Heilman E.R."/>
            <person name="Heiman D."/>
            <person name="Hepburn T."/>
            <person name="Howarth C."/>
            <person name="Jen D."/>
            <person name="Larson L."/>
            <person name="Lewis B."/>
            <person name="Mehta T."/>
            <person name="Park D."/>
            <person name="Pearson M."/>
            <person name="Roberts A."/>
            <person name="Saif S."/>
            <person name="Shea T."/>
            <person name="Shenoy N."/>
            <person name="Sisk P."/>
            <person name="Stolte C."/>
            <person name="Sykes S."/>
            <person name="Walk T."/>
            <person name="White J."/>
            <person name="Yandava C."/>
            <person name="Haas B."/>
            <person name="Henn M.R."/>
            <person name="Nusbaum C."/>
            <person name="Birren B."/>
        </authorList>
    </citation>
    <scope>NUCLEOTIDE SEQUENCE [LARGE SCALE GENOMIC DNA]</scope>
    <source>
        <strain evidence="6">NA</strain>
    </source>
</reference>
<keyword evidence="2" id="KW-0813">Transport</keyword>
<organism evidence="5 6">
    <name type="scientific">Wuchereria bancrofti</name>
    <dbReference type="NCBI Taxonomy" id="6293"/>
    <lineage>
        <taxon>Eukaryota</taxon>
        <taxon>Metazoa</taxon>
        <taxon>Ecdysozoa</taxon>
        <taxon>Nematoda</taxon>
        <taxon>Chromadorea</taxon>
        <taxon>Rhabditida</taxon>
        <taxon>Spirurina</taxon>
        <taxon>Spiruromorpha</taxon>
        <taxon>Filarioidea</taxon>
        <taxon>Onchocercidae</taxon>
        <taxon>Wuchereria</taxon>
    </lineage>
</organism>
<dbReference type="InterPro" id="IPR015943">
    <property type="entry name" value="WD40/YVTN_repeat-like_dom_sf"/>
</dbReference>
<evidence type="ECO:0000256" key="2">
    <source>
        <dbReference type="ARBA" id="ARBA00022448"/>
    </source>
</evidence>
<dbReference type="InterPro" id="IPR001680">
    <property type="entry name" value="WD40_rpt"/>
</dbReference>
<dbReference type="AlphaFoldDB" id="J9EJ52"/>
<dbReference type="GO" id="GO:0005634">
    <property type="term" value="C:nucleus"/>
    <property type="evidence" value="ECO:0007669"/>
    <property type="project" value="UniProtKB-SubCell"/>
</dbReference>
<protein>
    <recommendedName>
        <fullName evidence="4">Nucleoporin Nup159/Nup146 N-terminal domain-containing protein</fullName>
    </recommendedName>
</protein>
<feature type="domain" description="Nucleoporin Nup159/Nup146 N-terminal" evidence="4">
    <location>
        <begin position="141"/>
        <end position="345"/>
    </location>
</feature>
<dbReference type="Gene3D" id="2.130.10.10">
    <property type="entry name" value="YVTN repeat-like/Quinoprotein amine dehydrogenase"/>
    <property type="match status" value="1"/>
</dbReference>
<name>J9EJ52_WUCBA</name>
<dbReference type="Proteomes" id="UP000004810">
    <property type="component" value="Unassembled WGS sequence"/>
</dbReference>
<dbReference type="SMART" id="SM00320">
    <property type="entry name" value="WD40"/>
    <property type="match status" value="1"/>
</dbReference>
<evidence type="ECO:0000256" key="1">
    <source>
        <dbReference type="ARBA" id="ARBA00004123"/>
    </source>
</evidence>
<keyword evidence="3" id="KW-0539">Nucleus</keyword>
<sequence>MADAFMDIPDFQFRALQRVKIFDKSDGTLYDNICPSWIAVSSRYGIIVCASGCDKLISLRSSDVHRLSTGKADINADVAGIQTKVTNLQVEQPVALTALACNCSGRVLSVLMRTSSGAFVFLYDMCAFSVDCVKQKSSSISLIGTVKHDNVVTCIGWSPKGKQLVVGDISGHVKQYKPEMILVRVTPPPLIDENNALRCVGISWLATTDILIAYSPRTGQEVDITKLCVKKDAPPQWTHFNDINFCGDKSTFDQRVEFTQLMGWKLVLCSSSRSSEVKVGSEWKIWTLDDNGRIEMPLDSEHCETYPIGISVDVSSILPVKIDNEDSMERPPCPTVLVLSSRGILLAFNALSSRAEHQSINTQPESIPSVIYGKISERADVKQNEYSCIGSPDTICQDIPILTDSLGSAISSESTCIPKQNELQGQAKINSLQFAKATVLSKLHQSLPCTNIEDSTVSQQQIREHLQHQRINLGTDLIRQLREDFRKKLLIFDEQFFELCERNDWLQILQKNSAKQLELNTGINLADEMLELEKIRAVVASWLDALENQVKESMCSVEEQLGIANSVDRELFDNKWVLDFNNMHRLDKLVETLTKLEQKIANVEDVLTEIPICNAKNRSLLTLNIDQEQQIAVTAKNICKRMVSRRKILCELQQRVTSLSTRLKPLKKDGVNKFSTSTKSLSNSLFNYKTYCGELAARTAVVTVEQQRELLKFLALRGPVKQSEAKIVVFDSHEALDCVSNSTITAIENRLLEAALMPIKTPTKLFENFRYFLI</sequence>
<dbReference type="Pfam" id="PF16755">
    <property type="entry name" value="Beta-prop_NUP159_NUP214"/>
    <property type="match status" value="1"/>
</dbReference>
<comment type="subcellular location">
    <subcellularLocation>
        <location evidence="1">Nucleus</location>
    </subcellularLocation>
</comment>
<evidence type="ECO:0000313" key="6">
    <source>
        <dbReference type="Proteomes" id="UP000004810"/>
    </source>
</evidence>
<proteinExistence type="predicted"/>
<gene>
    <name evidence="5" type="ORF">WUBG_06891</name>
</gene>
<dbReference type="EMBL" id="ADBV01003044">
    <property type="protein sequence ID" value="EJW82198.1"/>
    <property type="molecule type" value="Genomic_DNA"/>
</dbReference>
<comment type="caution">
    <text evidence="5">The sequence shown here is derived from an EMBL/GenBank/DDBJ whole genome shotgun (WGS) entry which is preliminary data.</text>
</comment>
<evidence type="ECO:0000256" key="3">
    <source>
        <dbReference type="ARBA" id="ARBA00023242"/>
    </source>
</evidence>
<evidence type="ECO:0000313" key="5">
    <source>
        <dbReference type="EMBL" id="EJW82198.1"/>
    </source>
</evidence>